<keyword evidence="2" id="KW-0503">Monooxygenase</keyword>
<dbReference type="InterPro" id="IPR007138">
    <property type="entry name" value="ABM_dom"/>
</dbReference>
<dbReference type="SUPFAM" id="SSF54909">
    <property type="entry name" value="Dimeric alpha+beta barrel"/>
    <property type="match status" value="1"/>
</dbReference>
<keyword evidence="3" id="KW-1185">Reference proteome</keyword>
<sequence length="95" mass="10704">MEPVELYATVVAKAGKADEVCSVVDHLTTESRKESGCLTYNPYRVKDSENTVVIIEKWESPEHLETHNKTSHYLECVGKLKDLSDSIEVTHLSKL</sequence>
<dbReference type="GO" id="GO:0004497">
    <property type="term" value="F:monooxygenase activity"/>
    <property type="evidence" value="ECO:0007669"/>
    <property type="project" value="UniProtKB-KW"/>
</dbReference>
<keyword evidence="2" id="KW-0560">Oxidoreductase</keyword>
<dbReference type="PANTHER" id="PTHR33336">
    <property type="entry name" value="QUINOL MONOOXYGENASE YGIN-RELATED"/>
    <property type="match status" value="1"/>
</dbReference>
<dbReference type="InterPro" id="IPR011008">
    <property type="entry name" value="Dimeric_a/b-barrel"/>
</dbReference>
<proteinExistence type="predicted"/>
<dbReference type="AlphaFoldDB" id="A0A2V3J726"/>
<dbReference type="Gene3D" id="3.30.70.100">
    <property type="match status" value="1"/>
</dbReference>
<dbReference type="PROSITE" id="PS51725">
    <property type="entry name" value="ABM"/>
    <property type="match status" value="1"/>
</dbReference>
<gene>
    <name evidence="2" type="ORF">BWQ96_00439</name>
</gene>
<accession>A0A2V3J726</accession>
<dbReference type="Pfam" id="PF03992">
    <property type="entry name" value="ABM"/>
    <property type="match status" value="1"/>
</dbReference>
<protein>
    <submittedName>
        <fullName evidence="2">Putative monooxygenase YcnE</fullName>
    </submittedName>
</protein>
<evidence type="ECO:0000313" key="2">
    <source>
        <dbReference type="EMBL" id="PXF49787.1"/>
    </source>
</evidence>
<comment type="caution">
    <text evidence="2">The sequence shown here is derived from an EMBL/GenBank/DDBJ whole genome shotgun (WGS) entry which is preliminary data.</text>
</comment>
<dbReference type="PANTHER" id="PTHR33336:SF3">
    <property type="entry name" value="ABM DOMAIN-CONTAINING PROTEIN"/>
    <property type="match status" value="1"/>
</dbReference>
<feature type="domain" description="ABM" evidence="1">
    <location>
        <begin position="4"/>
        <end position="92"/>
    </location>
</feature>
<evidence type="ECO:0000259" key="1">
    <source>
        <dbReference type="PROSITE" id="PS51725"/>
    </source>
</evidence>
<dbReference type="EMBL" id="NBIV01000002">
    <property type="protein sequence ID" value="PXF49787.1"/>
    <property type="molecule type" value="Genomic_DNA"/>
</dbReference>
<dbReference type="InterPro" id="IPR050744">
    <property type="entry name" value="AI-2_Isomerase_LsrG"/>
</dbReference>
<dbReference type="OrthoDB" id="10262649at2759"/>
<organism evidence="2 3">
    <name type="scientific">Gracilariopsis chorda</name>
    <dbReference type="NCBI Taxonomy" id="448386"/>
    <lineage>
        <taxon>Eukaryota</taxon>
        <taxon>Rhodophyta</taxon>
        <taxon>Florideophyceae</taxon>
        <taxon>Rhodymeniophycidae</taxon>
        <taxon>Gracilariales</taxon>
        <taxon>Gracilariaceae</taxon>
        <taxon>Gracilariopsis</taxon>
    </lineage>
</organism>
<name>A0A2V3J726_9FLOR</name>
<dbReference type="Proteomes" id="UP000247409">
    <property type="component" value="Unassembled WGS sequence"/>
</dbReference>
<reference evidence="2 3" key="1">
    <citation type="journal article" date="2018" name="Mol. Biol. Evol.">
        <title>Analysis of the draft genome of the red seaweed Gracilariopsis chorda provides insights into genome size evolution in Rhodophyta.</title>
        <authorList>
            <person name="Lee J."/>
            <person name="Yang E.C."/>
            <person name="Graf L."/>
            <person name="Yang J.H."/>
            <person name="Qiu H."/>
            <person name="Zel Zion U."/>
            <person name="Chan C.X."/>
            <person name="Stephens T.G."/>
            <person name="Weber A.P.M."/>
            <person name="Boo G.H."/>
            <person name="Boo S.M."/>
            <person name="Kim K.M."/>
            <person name="Shin Y."/>
            <person name="Jung M."/>
            <person name="Lee S.J."/>
            <person name="Yim H.S."/>
            <person name="Lee J.H."/>
            <person name="Bhattacharya D."/>
            <person name="Yoon H.S."/>
        </authorList>
    </citation>
    <scope>NUCLEOTIDE SEQUENCE [LARGE SCALE GENOMIC DNA]</scope>
    <source>
        <strain evidence="2 3">SKKU-2015</strain>
        <tissue evidence="2">Whole body</tissue>
    </source>
</reference>
<evidence type="ECO:0000313" key="3">
    <source>
        <dbReference type="Proteomes" id="UP000247409"/>
    </source>
</evidence>